<dbReference type="Gene3D" id="3.10.310.50">
    <property type="match status" value="1"/>
</dbReference>
<accession>Q82VY3</accession>
<feature type="domain" description="TPM" evidence="1">
    <location>
        <begin position="21"/>
        <end position="139"/>
    </location>
</feature>
<dbReference type="OrthoDB" id="5683663at2"/>
<evidence type="ECO:0000313" key="3">
    <source>
        <dbReference type="Proteomes" id="UP000001416"/>
    </source>
</evidence>
<dbReference type="EMBL" id="AL954747">
    <property type="protein sequence ID" value="CAD84827.1"/>
    <property type="molecule type" value="Genomic_DNA"/>
</dbReference>
<gene>
    <name evidence="2" type="ordered locus">NE0916</name>
</gene>
<dbReference type="HOGENOM" id="CLU_086382_1_0_4"/>
<dbReference type="GeneID" id="87104108"/>
<dbReference type="InterPro" id="IPR007621">
    <property type="entry name" value="TPM_dom"/>
</dbReference>
<dbReference type="Pfam" id="PF04536">
    <property type="entry name" value="TPM_phosphatase"/>
    <property type="match status" value="1"/>
</dbReference>
<reference evidence="2 3" key="1">
    <citation type="journal article" date="2003" name="J. Bacteriol.">
        <title>Complete genome sequence of the ammonia-oxidizing bacterium and obligate chemolithoautotroph Nitrosomonas europaea.</title>
        <authorList>
            <person name="Chain P."/>
            <person name="Lamerdin J."/>
            <person name="Larimer F."/>
            <person name="Regala W."/>
            <person name="Land M."/>
            <person name="Hauser L."/>
            <person name="Hooper A."/>
            <person name="Klotz M."/>
            <person name="Norton J."/>
            <person name="Sayavedra-Soto L."/>
            <person name="Arciero D."/>
            <person name="Hommes N."/>
            <person name="Whittaker M."/>
            <person name="Arp D."/>
        </authorList>
    </citation>
    <scope>NUCLEOTIDE SEQUENCE [LARGE SCALE GENOMIC DNA]</scope>
    <source>
        <strain evidence="3">ATCC 19718 / CIP 103999 / KCTC 2705 / NBRC 14298</strain>
    </source>
</reference>
<proteinExistence type="predicted"/>
<dbReference type="KEGG" id="neu:NE0916"/>
<dbReference type="eggNOG" id="COG3762">
    <property type="taxonomic scope" value="Bacteria"/>
</dbReference>
<name>Q82VY3_NITEU</name>
<dbReference type="AlphaFoldDB" id="Q82VY3"/>
<dbReference type="RefSeq" id="WP_011111527.1">
    <property type="nucleotide sequence ID" value="NC_004757.1"/>
</dbReference>
<dbReference type="PANTHER" id="PTHR30373:SF8">
    <property type="entry name" value="BLL7265 PROTEIN"/>
    <property type="match status" value="1"/>
</dbReference>
<dbReference type="PhylomeDB" id="Q82VY3"/>
<sequence length="166" mass="18615">MDPVRILRHLITGQSAIKRAFPPATLTVIEQAIAHSETLHGGEIVFAVEASLDLPLLLQNQIIRERAIDVFSLLRVWDTEHNNGVLIYLLMADHDVEIVADRGIHTKVDQTIWETACDTMKTTFRHGQFEQGVLAGIDLSTRVLQQFFPASTGKRKSELPDRPVVL</sequence>
<dbReference type="PANTHER" id="PTHR30373">
    <property type="entry name" value="UPF0603 PROTEIN YGCG"/>
    <property type="match status" value="1"/>
</dbReference>
<dbReference type="STRING" id="228410.NE0916"/>
<evidence type="ECO:0000313" key="2">
    <source>
        <dbReference type="EMBL" id="CAD84827.1"/>
    </source>
</evidence>
<dbReference type="Proteomes" id="UP000001416">
    <property type="component" value="Chromosome"/>
</dbReference>
<evidence type="ECO:0000259" key="1">
    <source>
        <dbReference type="Pfam" id="PF04536"/>
    </source>
</evidence>
<protein>
    <recommendedName>
        <fullName evidence="1">TPM domain-containing protein</fullName>
    </recommendedName>
</protein>
<organism evidence="2 3">
    <name type="scientific">Nitrosomonas europaea (strain ATCC 19718 / CIP 103999 / KCTC 2705 / NBRC 14298)</name>
    <dbReference type="NCBI Taxonomy" id="228410"/>
    <lineage>
        <taxon>Bacteria</taxon>
        <taxon>Pseudomonadati</taxon>
        <taxon>Pseudomonadota</taxon>
        <taxon>Betaproteobacteria</taxon>
        <taxon>Nitrosomonadales</taxon>
        <taxon>Nitrosomonadaceae</taxon>
        <taxon>Nitrosomonas</taxon>
    </lineage>
</organism>
<keyword evidence="3" id="KW-1185">Reference proteome</keyword>